<dbReference type="KEGG" id="vpo:Kpol_1027p6"/>
<dbReference type="HOGENOM" id="CLU_1778531_0_0_1"/>
<keyword evidence="8" id="KW-1185">Reference proteome</keyword>
<evidence type="ECO:0000256" key="4">
    <source>
        <dbReference type="ARBA" id="ARBA00022980"/>
    </source>
</evidence>
<keyword evidence="5" id="KW-0496">Mitochondrion</keyword>
<evidence type="ECO:0000256" key="6">
    <source>
        <dbReference type="ARBA" id="ARBA00023274"/>
    </source>
</evidence>
<dbReference type="AlphaFoldDB" id="A7TQL1"/>
<protein>
    <recommendedName>
        <fullName evidence="9">54S ribosomal protein L27, mitochondrial</fullName>
    </recommendedName>
</protein>
<dbReference type="InParanoid" id="A7TQL1"/>
<evidence type="ECO:0000313" key="8">
    <source>
        <dbReference type="Proteomes" id="UP000000267"/>
    </source>
</evidence>
<dbReference type="GO" id="GO:0005762">
    <property type="term" value="C:mitochondrial large ribosomal subunit"/>
    <property type="evidence" value="ECO:0007669"/>
    <property type="project" value="EnsemblFungi"/>
</dbReference>
<keyword evidence="6" id="KW-0687">Ribonucleoprotein</keyword>
<evidence type="ECO:0008006" key="9">
    <source>
        <dbReference type="Google" id="ProtNLM"/>
    </source>
</evidence>
<dbReference type="Pfam" id="PF09809">
    <property type="entry name" value="MRP-L27"/>
    <property type="match status" value="1"/>
</dbReference>
<dbReference type="OrthoDB" id="408933at2759"/>
<reference evidence="7 8" key="1">
    <citation type="journal article" date="2007" name="Proc. Natl. Acad. Sci. U.S.A.">
        <title>Independent sorting-out of thousands of duplicated gene pairs in two yeast species descended from a whole-genome duplication.</title>
        <authorList>
            <person name="Scannell D.R."/>
            <person name="Frank A.C."/>
            <person name="Conant G.C."/>
            <person name="Byrne K.P."/>
            <person name="Woolfit M."/>
            <person name="Wolfe K.H."/>
        </authorList>
    </citation>
    <scope>NUCLEOTIDE SEQUENCE [LARGE SCALE GENOMIC DNA]</scope>
    <source>
        <strain evidence="8">ATCC 22028 / DSM 70294 / BCRC 21397 / CBS 2163 / NBRC 10782 / NRRL Y-8283 / UCD 57-17</strain>
    </source>
</reference>
<accession>A7TQL1</accession>
<dbReference type="PANTHER" id="PTHR21338:SF0">
    <property type="entry name" value="LARGE RIBOSOMAL SUBUNIT PROTEIN ML41"/>
    <property type="match status" value="1"/>
</dbReference>
<name>A7TQL1_VANPO</name>
<comment type="subcellular location">
    <subcellularLocation>
        <location evidence="1">Mitochondrion</location>
    </subcellularLocation>
</comment>
<dbReference type="Proteomes" id="UP000000267">
    <property type="component" value="Unassembled WGS sequence"/>
</dbReference>
<evidence type="ECO:0000256" key="3">
    <source>
        <dbReference type="ARBA" id="ARBA00022946"/>
    </source>
</evidence>
<dbReference type="GO" id="GO:0003735">
    <property type="term" value="F:structural constituent of ribosome"/>
    <property type="evidence" value="ECO:0007669"/>
    <property type="project" value="EnsemblFungi"/>
</dbReference>
<dbReference type="RefSeq" id="XP_001643290.1">
    <property type="nucleotide sequence ID" value="XM_001643240.1"/>
</dbReference>
<evidence type="ECO:0000256" key="2">
    <source>
        <dbReference type="ARBA" id="ARBA00010152"/>
    </source>
</evidence>
<proteinExistence type="inferred from homology"/>
<sequence>MRATLVNLFHESPVSLLTRPWKKTRDGTLFYGLSKSGNIRTTLTTKQGNKNLYKGTRSSGIGRFTNHGRYIIQWEKVRTFVTPKNYNTDLKPLVSKDVPELKHAFKGYENGVYDTKLYFAKLKDYIKNGQVQSKASDISCYVERG</sequence>
<organism evidence="8">
    <name type="scientific">Vanderwaltozyma polyspora (strain ATCC 22028 / DSM 70294 / BCRC 21397 / CBS 2163 / NBRC 10782 / NRRL Y-8283 / UCD 57-17)</name>
    <name type="common">Kluyveromyces polysporus</name>
    <dbReference type="NCBI Taxonomy" id="436907"/>
    <lineage>
        <taxon>Eukaryota</taxon>
        <taxon>Fungi</taxon>
        <taxon>Dikarya</taxon>
        <taxon>Ascomycota</taxon>
        <taxon>Saccharomycotina</taxon>
        <taxon>Saccharomycetes</taxon>
        <taxon>Saccharomycetales</taxon>
        <taxon>Saccharomycetaceae</taxon>
        <taxon>Vanderwaltozyma</taxon>
    </lineage>
</organism>
<evidence type="ECO:0000256" key="1">
    <source>
        <dbReference type="ARBA" id="ARBA00004173"/>
    </source>
</evidence>
<dbReference type="eggNOG" id="KOG4756">
    <property type="taxonomic scope" value="Eukaryota"/>
</dbReference>
<keyword evidence="4" id="KW-0689">Ribosomal protein</keyword>
<dbReference type="GeneID" id="5543521"/>
<dbReference type="OMA" id="KHTKYGE"/>
<gene>
    <name evidence="7" type="ORF">Kpol_1027p6</name>
</gene>
<dbReference type="PANTHER" id="PTHR21338">
    <property type="entry name" value="MITOCHONDRIAL RIBOSOMAL PROTEIN L41"/>
    <property type="match status" value="1"/>
</dbReference>
<comment type="similarity">
    <text evidence="2">Belongs to the mitochondrion-specific ribosomal protein mL41 family.</text>
</comment>
<dbReference type="GO" id="GO:0006412">
    <property type="term" value="P:translation"/>
    <property type="evidence" value="ECO:0007669"/>
    <property type="project" value="TreeGrafter"/>
</dbReference>
<dbReference type="EMBL" id="DS480460">
    <property type="protein sequence ID" value="EDO15432.1"/>
    <property type="molecule type" value="Genomic_DNA"/>
</dbReference>
<dbReference type="InterPro" id="IPR019189">
    <property type="entry name" value="Ribosomal_mL41"/>
</dbReference>
<dbReference type="STRING" id="436907.A7TQL1"/>
<dbReference type="PhylomeDB" id="A7TQL1"/>
<evidence type="ECO:0000313" key="7">
    <source>
        <dbReference type="EMBL" id="EDO15432.1"/>
    </source>
</evidence>
<dbReference type="FunCoup" id="A7TQL1">
    <property type="interactions" value="169"/>
</dbReference>
<evidence type="ECO:0000256" key="5">
    <source>
        <dbReference type="ARBA" id="ARBA00023128"/>
    </source>
</evidence>
<keyword evidence="3" id="KW-0809">Transit peptide</keyword>